<accession>N1VKG2</accession>
<keyword evidence="5" id="KW-1185">Reference proteome</keyword>
<proteinExistence type="inferred from homology"/>
<dbReference type="Proteomes" id="UP000012371">
    <property type="component" value="Unassembled WGS sequence"/>
</dbReference>
<reference evidence="4" key="1">
    <citation type="submission" date="2013-03" db="EMBL/GenBank/DDBJ databases">
        <authorList>
            <person name="Harkins D.M."/>
            <person name="Durkin A.S."/>
            <person name="Brinkac L.M."/>
            <person name="Haft D.H."/>
            <person name="Selengut J.D."/>
            <person name="Sanka R."/>
            <person name="DePew J."/>
            <person name="Purushe J."/>
            <person name="Hartskeerl R.A."/>
            <person name="Ahmed A."/>
            <person name="van der Linden H."/>
            <person name="Goris M.G.A."/>
            <person name="Vinetz J.M."/>
            <person name="Sutton G.G."/>
            <person name="Nierman W.C."/>
            <person name="Fouts D.E."/>
        </authorList>
    </citation>
    <scope>NUCLEOTIDE SEQUENCE [LARGE SCALE GENOMIC DNA]</scope>
    <source>
        <strain evidence="4">LT 11-33</strain>
    </source>
</reference>
<evidence type="ECO:0000256" key="3">
    <source>
        <dbReference type="PIRSR" id="PIRSR607837-1"/>
    </source>
</evidence>
<dbReference type="InterPro" id="IPR007837">
    <property type="entry name" value="DinB"/>
</dbReference>
<evidence type="ECO:0000256" key="2">
    <source>
        <dbReference type="ARBA" id="ARBA00022723"/>
    </source>
</evidence>
<sequence>MARNLESKLYCMNPLFAENSQILEQGIQLLESISNESYSQKRQNMDASIGEHVRHILEHYELFWEGIMVGHIDYDNRKRNPELESNRLFAVQSMIGYVSKFQNQTLTLEPLTISQNYNPNQPIPKVISNMTRELMFLISHTVHHYAIISILVKLDGGFVPEGFGFSPATLFANVIERP</sequence>
<keyword evidence="2 3" id="KW-0479">Metal-binding</keyword>
<protein>
    <submittedName>
        <fullName evidence="4">DinB family protein</fullName>
    </submittedName>
</protein>
<dbReference type="InterPro" id="IPR034660">
    <property type="entry name" value="DinB/YfiT-like"/>
</dbReference>
<evidence type="ECO:0000313" key="4">
    <source>
        <dbReference type="EMBL" id="EMY60219.1"/>
    </source>
</evidence>
<evidence type="ECO:0000313" key="5">
    <source>
        <dbReference type="Proteomes" id="UP000012371"/>
    </source>
</evidence>
<dbReference type="EMBL" id="AOGW02000018">
    <property type="protein sequence ID" value="EMY60219.1"/>
    <property type="molecule type" value="Genomic_DNA"/>
</dbReference>
<dbReference type="Pfam" id="PF05163">
    <property type="entry name" value="DinB"/>
    <property type="match status" value="1"/>
</dbReference>
<comment type="caution">
    <text evidence="4">The sequence shown here is derived from an EMBL/GenBank/DDBJ whole genome shotgun (WGS) entry which is preliminary data.</text>
</comment>
<gene>
    <name evidence="4" type="ORF">LEP1GSC203_1037</name>
</gene>
<feature type="binding site" evidence="3">
    <location>
        <position position="144"/>
    </location>
    <ligand>
        <name>a divalent metal cation</name>
        <dbReference type="ChEBI" id="CHEBI:60240"/>
    </ligand>
</feature>
<evidence type="ECO:0000256" key="1">
    <source>
        <dbReference type="ARBA" id="ARBA00008635"/>
    </source>
</evidence>
<dbReference type="PANTHER" id="PTHR39473">
    <property type="match status" value="1"/>
</dbReference>
<dbReference type="GO" id="GO:0046872">
    <property type="term" value="F:metal ion binding"/>
    <property type="evidence" value="ECO:0007669"/>
    <property type="project" value="UniProtKB-KW"/>
</dbReference>
<comment type="similarity">
    <text evidence="1">Belongs to the DinB family.</text>
</comment>
<feature type="binding site" evidence="3">
    <location>
        <position position="55"/>
    </location>
    <ligand>
        <name>a divalent metal cation</name>
        <dbReference type="ChEBI" id="CHEBI:60240"/>
    </ligand>
</feature>
<organism evidence="4 5">
    <name type="scientific">Leptospira terpstrae serovar Hualin str. LT 11-33 = ATCC 700639</name>
    <dbReference type="NCBI Taxonomy" id="1257025"/>
    <lineage>
        <taxon>Bacteria</taxon>
        <taxon>Pseudomonadati</taxon>
        <taxon>Spirochaetota</taxon>
        <taxon>Spirochaetia</taxon>
        <taxon>Leptospirales</taxon>
        <taxon>Leptospiraceae</taxon>
        <taxon>Leptospira</taxon>
    </lineage>
</organism>
<dbReference type="PANTHER" id="PTHR39473:SF1">
    <property type="entry name" value="DINB-LIKE DOMAIN-CONTAINING PROTEIN"/>
    <property type="match status" value="1"/>
</dbReference>
<dbReference type="RefSeq" id="WP_002975465.1">
    <property type="nucleotide sequence ID" value="NZ_AOGW02000018.1"/>
</dbReference>
<dbReference type="Gene3D" id="1.20.120.450">
    <property type="entry name" value="dinb family like domain"/>
    <property type="match status" value="1"/>
</dbReference>
<dbReference type="AlphaFoldDB" id="N1VKG2"/>
<dbReference type="SUPFAM" id="SSF109854">
    <property type="entry name" value="DinB/YfiT-like putative metalloenzymes"/>
    <property type="match status" value="1"/>
</dbReference>
<name>N1VKG2_9LEPT</name>
<dbReference type="STRING" id="1257025.LEP1GSC203_1037"/>
<feature type="binding site" evidence="3">
    <location>
        <position position="140"/>
    </location>
    <ligand>
        <name>a divalent metal cation</name>
        <dbReference type="ChEBI" id="CHEBI:60240"/>
    </ligand>
</feature>